<evidence type="ECO:0000313" key="2">
    <source>
        <dbReference type="Proteomes" id="UP000266934"/>
    </source>
</evidence>
<dbReference type="OrthoDB" id="8399992at2"/>
<gene>
    <name evidence="1" type="ORF">BLTE_20520</name>
</gene>
<proteinExistence type="predicted"/>
<dbReference type="Proteomes" id="UP000266934">
    <property type="component" value="Chromosome"/>
</dbReference>
<dbReference type="RefSeq" id="WP_126400067.1">
    <property type="nucleotide sequence ID" value="NZ_AP018907.1"/>
</dbReference>
<accession>A0A348G1D4</accession>
<dbReference type="EMBL" id="AP018907">
    <property type="protein sequence ID" value="BBF93367.1"/>
    <property type="molecule type" value="Genomic_DNA"/>
</dbReference>
<dbReference type="AlphaFoldDB" id="A0A348G1D4"/>
<sequence>MTPLVQTDPLGFLATDRAIFQRVFDDLLRRRVVRRADLKAYALWVYYLRRWVEAKDQLEGCSSTHEIETKHGKILLVNPLYAKTAKVCEENCRYMIALEDRLGINPASRQTVIRNLAELPHR</sequence>
<evidence type="ECO:0000313" key="1">
    <source>
        <dbReference type="EMBL" id="BBF93367.1"/>
    </source>
</evidence>
<dbReference type="Pfam" id="PF05119">
    <property type="entry name" value="Terminase_4"/>
    <property type="match status" value="1"/>
</dbReference>
<protein>
    <submittedName>
        <fullName evidence="1">Uncharacterized protein</fullName>
    </submittedName>
</protein>
<organism evidence="1 2">
    <name type="scientific">Blastochloris tepida</name>
    <dbReference type="NCBI Taxonomy" id="2233851"/>
    <lineage>
        <taxon>Bacteria</taxon>
        <taxon>Pseudomonadati</taxon>
        <taxon>Pseudomonadota</taxon>
        <taxon>Alphaproteobacteria</taxon>
        <taxon>Hyphomicrobiales</taxon>
        <taxon>Blastochloridaceae</taxon>
        <taxon>Blastochloris</taxon>
    </lineage>
</organism>
<dbReference type="KEGG" id="blag:BLTE_20520"/>
<keyword evidence="2" id="KW-1185">Reference proteome</keyword>
<dbReference type="InterPro" id="IPR006448">
    <property type="entry name" value="Phage_term_ssu_P27"/>
</dbReference>
<name>A0A348G1D4_9HYPH</name>
<reference evidence="1 2" key="1">
    <citation type="submission" date="2018-08" db="EMBL/GenBank/DDBJ databases">
        <title>Complete genome sequencing of Blastochloris tepida GI.</title>
        <authorList>
            <person name="Tsukatani Y."/>
            <person name="Mori H."/>
        </authorList>
    </citation>
    <scope>NUCLEOTIDE SEQUENCE [LARGE SCALE GENOMIC DNA]</scope>
    <source>
        <strain evidence="1 2">GI</strain>
    </source>
</reference>